<proteinExistence type="predicted"/>
<dbReference type="AlphaFoldDB" id="A0AAX6F7W7"/>
<reference evidence="2" key="2">
    <citation type="submission" date="2023-04" db="EMBL/GenBank/DDBJ databases">
        <authorList>
            <person name="Bruccoleri R.E."/>
            <person name="Oakeley E.J."/>
            <person name="Faust A.-M."/>
            <person name="Dessus-Babus S."/>
            <person name="Altorfer M."/>
            <person name="Burckhardt D."/>
            <person name="Oertli M."/>
            <person name="Naumann U."/>
            <person name="Petersen F."/>
            <person name="Wong J."/>
        </authorList>
    </citation>
    <scope>NUCLEOTIDE SEQUENCE</scope>
    <source>
        <strain evidence="2">GSM-AAB239-AS_SAM_17_03QT</strain>
        <tissue evidence="2">Leaf</tissue>
    </source>
</reference>
<dbReference type="EMBL" id="JANAVB010031416">
    <property type="protein sequence ID" value="KAJ6812005.1"/>
    <property type="molecule type" value="Genomic_DNA"/>
</dbReference>
<dbReference type="PANTHER" id="PTHR37736">
    <property type="entry name" value="GLYCINE-RICH PROTEIN"/>
    <property type="match status" value="1"/>
</dbReference>
<feature type="compositionally biased region" description="Low complexity" evidence="1">
    <location>
        <begin position="101"/>
        <end position="115"/>
    </location>
</feature>
<keyword evidence="3" id="KW-1185">Reference proteome</keyword>
<sequence>MASSVSGSEVPNGPVLTVHTKRLRALKKKYNRILSMEQTHLAGGKPLNEQQSELLSSKPVVAALIDEYEKLRQPLVAAVQEELSGSACHSPPPSEVEDRSSGSSTSRRCSTSSRRASSRRRC</sequence>
<dbReference type="PANTHER" id="PTHR37736:SF1">
    <property type="entry name" value="GLYCINE-RICH PROTEIN"/>
    <property type="match status" value="1"/>
</dbReference>
<name>A0AAX6F7W7_IRIPA</name>
<reference evidence="2" key="1">
    <citation type="journal article" date="2023" name="GigaByte">
        <title>Genome assembly of the bearded iris, Iris pallida Lam.</title>
        <authorList>
            <person name="Bruccoleri R.E."/>
            <person name="Oakeley E.J."/>
            <person name="Faust A.M.E."/>
            <person name="Altorfer M."/>
            <person name="Dessus-Babus S."/>
            <person name="Burckhardt D."/>
            <person name="Oertli M."/>
            <person name="Naumann U."/>
            <person name="Petersen F."/>
            <person name="Wong J."/>
        </authorList>
    </citation>
    <scope>NUCLEOTIDE SEQUENCE</scope>
    <source>
        <strain evidence="2">GSM-AAB239-AS_SAM_17_03QT</strain>
    </source>
</reference>
<protein>
    <submittedName>
        <fullName evidence="2">Heterogeneous nuclear ribonucleoprotein A1, A2/B1-like protein</fullName>
    </submittedName>
</protein>
<dbReference type="Proteomes" id="UP001140949">
    <property type="component" value="Unassembled WGS sequence"/>
</dbReference>
<dbReference type="GO" id="GO:1990904">
    <property type="term" value="C:ribonucleoprotein complex"/>
    <property type="evidence" value="ECO:0007669"/>
    <property type="project" value="UniProtKB-KW"/>
</dbReference>
<gene>
    <name evidence="2" type="ORF">M6B38_152180</name>
</gene>
<evidence type="ECO:0000313" key="2">
    <source>
        <dbReference type="EMBL" id="KAJ6812005.1"/>
    </source>
</evidence>
<organism evidence="2 3">
    <name type="scientific">Iris pallida</name>
    <name type="common">Sweet iris</name>
    <dbReference type="NCBI Taxonomy" id="29817"/>
    <lineage>
        <taxon>Eukaryota</taxon>
        <taxon>Viridiplantae</taxon>
        <taxon>Streptophyta</taxon>
        <taxon>Embryophyta</taxon>
        <taxon>Tracheophyta</taxon>
        <taxon>Spermatophyta</taxon>
        <taxon>Magnoliopsida</taxon>
        <taxon>Liliopsida</taxon>
        <taxon>Asparagales</taxon>
        <taxon>Iridaceae</taxon>
        <taxon>Iridoideae</taxon>
        <taxon>Irideae</taxon>
        <taxon>Iris</taxon>
    </lineage>
</organism>
<keyword evidence="2" id="KW-0687">Ribonucleoprotein</keyword>
<accession>A0AAX6F7W7</accession>
<comment type="caution">
    <text evidence="2">The sequence shown here is derived from an EMBL/GenBank/DDBJ whole genome shotgun (WGS) entry which is preliminary data.</text>
</comment>
<feature type="region of interest" description="Disordered" evidence="1">
    <location>
        <begin position="82"/>
        <end position="122"/>
    </location>
</feature>
<evidence type="ECO:0000256" key="1">
    <source>
        <dbReference type="SAM" id="MobiDB-lite"/>
    </source>
</evidence>
<evidence type="ECO:0000313" key="3">
    <source>
        <dbReference type="Proteomes" id="UP001140949"/>
    </source>
</evidence>